<proteinExistence type="predicted"/>
<dbReference type="EMBL" id="VFLP01000029">
    <property type="protein sequence ID" value="TRX93376.1"/>
    <property type="molecule type" value="Genomic_DNA"/>
</dbReference>
<keyword evidence="2" id="KW-1185">Reference proteome</keyword>
<dbReference type="Proteomes" id="UP000319160">
    <property type="component" value="Unassembled WGS sequence"/>
</dbReference>
<evidence type="ECO:0000313" key="1">
    <source>
        <dbReference type="EMBL" id="TRX93376.1"/>
    </source>
</evidence>
<comment type="caution">
    <text evidence="1">The sequence shown here is derived from an EMBL/GenBank/DDBJ whole genome shotgun (WGS) entry which is preliminary data.</text>
</comment>
<sequence length="286" mass="31691">MHGDINMNVVRDDNENPCVDPTAIMNYTMGHSNIIGNATTNYTPYIYQNELMYDTTDQTDTIVDNTQLHLQPQPFANVGSSYYSGPSASPTIIQCKLYFLIAAHKNVQTGKEFVAVARITNGQENPFVNARGTAFHYSAEVRHQQFNTVIPLSQKELTGAVCDDRAFAVHKTTGTSCAPAGTYLVYRLRRSESGTRNLRFEAIWDWGNGFVGKASYDFVSLTAYDDFVMKSYIVDVVLPQPRSPKMLNVAKSTGKQAKVYLIVTSLKVVSAFDSAHCNIEDSVKGP</sequence>
<name>A0A553HZJ7_9PEZI</name>
<accession>A0A553HZJ7</accession>
<reference evidence="2" key="1">
    <citation type="submission" date="2019-06" db="EMBL/GenBank/DDBJ databases">
        <title>Draft genome sequence of the griseofulvin-producing fungus Xylaria cubensis strain G536.</title>
        <authorList>
            <person name="Mead M.E."/>
            <person name="Raja H.A."/>
            <person name="Steenwyk J.L."/>
            <person name="Knowles S.L."/>
            <person name="Oberlies N.H."/>
            <person name="Rokas A."/>
        </authorList>
    </citation>
    <scope>NUCLEOTIDE SEQUENCE [LARGE SCALE GENOMIC DNA]</scope>
    <source>
        <strain evidence="2">G536</strain>
    </source>
</reference>
<gene>
    <name evidence="1" type="ORF">FHL15_005651</name>
</gene>
<dbReference type="OrthoDB" id="4738498at2759"/>
<dbReference type="AlphaFoldDB" id="A0A553HZJ7"/>
<protein>
    <submittedName>
        <fullName evidence="1">Uncharacterized protein</fullName>
    </submittedName>
</protein>
<evidence type="ECO:0000313" key="2">
    <source>
        <dbReference type="Proteomes" id="UP000319160"/>
    </source>
</evidence>
<organism evidence="1 2">
    <name type="scientific">Xylaria flabelliformis</name>
    <dbReference type="NCBI Taxonomy" id="2512241"/>
    <lineage>
        <taxon>Eukaryota</taxon>
        <taxon>Fungi</taxon>
        <taxon>Dikarya</taxon>
        <taxon>Ascomycota</taxon>
        <taxon>Pezizomycotina</taxon>
        <taxon>Sordariomycetes</taxon>
        <taxon>Xylariomycetidae</taxon>
        <taxon>Xylariales</taxon>
        <taxon>Xylariaceae</taxon>
        <taxon>Xylaria</taxon>
    </lineage>
</organism>